<feature type="transmembrane region" description="Helical" evidence="1">
    <location>
        <begin position="55"/>
        <end position="77"/>
    </location>
</feature>
<feature type="transmembrane region" description="Helical" evidence="1">
    <location>
        <begin position="83"/>
        <end position="106"/>
    </location>
</feature>
<accession>A0A7Y9JKH3</accession>
<proteinExistence type="predicted"/>
<evidence type="ECO:0000313" key="3">
    <source>
        <dbReference type="Proteomes" id="UP000529783"/>
    </source>
</evidence>
<sequence length="113" mass="12688">MRDFYATMAQVLPVLLLALIWESRYLQELRGEHRVTRRDDPANGVRFWTKPRVRIYGFTAAGAIVVTTALCFLVLAGALHDGVWLRVAVMCGLALALASLLFRICVELIKATR</sequence>
<comment type="caution">
    <text evidence="2">The sequence shown here is derived from an EMBL/GenBank/DDBJ whole genome shotgun (WGS) entry which is preliminary data.</text>
</comment>
<evidence type="ECO:0000256" key="1">
    <source>
        <dbReference type="SAM" id="Phobius"/>
    </source>
</evidence>
<organism evidence="2 3">
    <name type="scientific">Actinomadura luteofluorescens</name>
    <dbReference type="NCBI Taxonomy" id="46163"/>
    <lineage>
        <taxon>Bacteria</taxon>
        <taxon>Bacillati</taxon>
        <taxon>Actinomycetota</taxon>
        <taxon>Actinomycetes</taxon>
        <taxon>Streptosporangiales</taxon>
        <taxon>Thermomonosporaceae</taxon>
        <taxon>Actinomadura</taxon>
    </lineage>
</organism>
<dbReference type="Proteomes" id="UP000529783">
    <property type="component" value="Unassembled WGS sequence"/>
</dbReference>
<keyword evidence="3" id="KW-1185">Reference proteome</keyword>
<dbReference type="RefSeq" id="WP_179846985.1">
    <property type="nucleotide sequence ID" value="NZ_JACCBA010000001.1"/>
</dbReference>
<dbReference type="EMBL" id="JACCBA010000001">
    <property type="protein sequence ID" value="NYD50424.1"/>
    <property type="molecule type" value="Genomic_DNA"/>
</dbReference>
<protein>
    <recommendedName>
        <fullName evidence="4">SdpI family protein</fullName>
    </recommendedName>
</protein>
<evidence type="ECO:0000313" key="2">
    <source>
        <dbReference type="EMBL" id="NYD50424.1"/>
    </source>
</evidence>
<keyword evidence="1" id="KW-0472">Membrane</keyword>
<keyword evidence="1" id="KW-0812">Transmembrane</keyword>
<name>A0A7Y9JKH3_9ACTN</name>
<reference evidence="2 3" key="1">
    <citation type="submission" date="2020-07" db="EMBL/GenBank/DDBJ databases">
        <title>Sequencing the genomes of 1000 actinobacteria strains.</title>
        <authorList>
            <person name="Klenk H.-P."/>
        </authorList>
    </citation>
    <scope>NUCLEOTIDE SEQUENCE [LARGE SCALE GENOMIC DNA]</scope>
    <source>
        <strain evidence="2 3">DSM 40398</strain>
    </source>
</reference>
<dbReference type="AlphaFoldDB" id="A0A7Y9JKH3"/>
<evidence type="ECO:0008006" key="4">
    <source>
        <dbReference type="Google" id="ProtNLM"/>
    </source>
</evidence>
<keyword evidence="1" id="KW-1133">Transmembrane helix</keyword>
<gene>
    <name evidence="2" type="ORF">BJY14_006407</name>
</gene>